<name>A0A179B3L4_9ACTO</name>
<proteinExistence type="predicted"/>
<protein>
    <submittedName>
        <fullName evidence="1">Uncharacterized protein</fullName>
    </submittedName>
</protein>
<sequence>MGELRVNDAALRKMVATSDDLAGVIRGIDNGDAIRESNDGVVNGGLGAAAEKAAGYFEEAVGIYAKRLEAYSKATKEAAEDFASTDQANASSFFSTQQKLV</sequence>
<dbReference type="Proteomes" id="UP000078368">
    <property type="component" value="Unassembled WGS sequence"/>
</dbReference>
<comment type="caution">
    <text evidence="1">The sequence shown here is derived from an EMBL/GenBank/DDBJ whole genome shotgun (WGS) entry which is preliminary data.</text>
</comment>
<dbReference type="EMBL" id="LVZK01000001">
    <property type="protein sequence ID" value="OAP86282.1"/>
    <property type="molecule type" value="Genomic_DNA"/>
</dbReference>
<dbReference type="InterPro" id="IPR036689">
    <property type="entry name" value="ESAT-6-like_sf"/>
</dbReference>
<dbReference type="SUPFAM" id="SSF140453">
    <property type="entry name" value="EsxAB dimer-like"/>
    <property type="match status" value="1"/>
</dbReference>
<evidence type="ECO:0000313" key="2">
    <source>
        <dbReference type="Proteomes" id="UP000078368"/>
    </source>
</evidence>
<dbReference type="RefSeq" id="WP_009197672.1">
    <property type="nucleotide sequence ID" value="NZ_LVZK01000001.1"/>
</dbReference>
<keyword evidence="2" id="KW-1185">Reference proteome</keyword>
<accession>A0A179B3L4</accession>
<dbReference type="STRING" id="1823756.A4H34_03700"/>
<organism evidence="1 2">
    <name type="scientific">Peptidiphaga gingivicola</name>
    <dbReference type="NCBI Taxonomy" id="2741497"/>
    <lineage>
        <taxon>Bacteria</taxon>
        <taxon>Bacillati</taxon>
        <taxon>Actinomycetota</taxon>
        <taxon>Actinomycetes</taxon>
        <taxon>Actinomycetales</taxon>
        <taxon>Actinomycetaceae</taxon>
        <taxon>Peptidiphaga</taxon>
    </lineage>
</organism>
<evidence type="ECO:0000313" key="1">
    <source>
        <dbReference type="EMBL" id="OAP86282.1"/>
    </source>
</evidence>
<reference evidence="1 2" key="1">
    <citation type="submission" date="2016-04" db="EMBL/GenBank/DDBJ databases">
        <title>Peptidophaga gingivicola gen. nov., sp. nov., isolated from human subgingival plaque.</title>
        <authorList>
            <person name="Beall C.J."/>
            <person name="Mokrzan E.M."/>
            <person name="Griffen A.L."/>
            <person name="Leys E.J."/>
        </authorList>
    </citation>
    <scope>NUCLEOTIDE SEQUENCE [LARGE SCALE GENOMIC DNA]</scope>
    <source>
        <strain evidence="1 2">BA112</strain>
    </source>
</reference>
<dbReference type="AlphaFoldDB" id="A0A179B3L4"/>
<gene>
    <name evidence="1" type="ORF">A4H34_03700</name>
</gene>